<comment type="caution">
    <text evidence="10">The sequence shown here is derived from an EMBL/GenBank/DDBJ whole genome shotgun (WGS) entry which is preliminary data.</text>
</comment>
<feature type="transmembrane region" description="Helical" evidence="8">
    <location>
        <begin position="388"/>
        <end position="407"/>
    </location>
</feature>
<keyword evidence="4 8" id="KW-0812">Transmembrane</keyword>
<dbReference type="PANTHER" id="PTHR42751:SF1">
    <property type="entry name" value="CATION_PROTON ANTIPORTER YBAL-RELATED"/>
    <property type="match status" value="1"/>
</dbReference>
<sequence>MWRDQHDKSLVTALPIRSASLTVHQTPLISTIAAGLVLAFGFGIAAHRLRISPLVGYLLAGIVVGPFTPGFVADQELASQLAEIGVILLLFAVGLHFSLADLISVRAVALPGAIAQLSLTTLLGMALGWSFAWSLGACFVFGLALACGSTVVLTKSLQERRLLDTDRGRMAVGWLIVQDLAMVIALVLLPTLGGAGDGNASWEDIATAVGVTIAKVAAFIALMLIAGRRLVPMILHYSAHTGSRELFRLAVYAIAIGVAYGAATLFGVSFAVGAFFAGMVLAESPLSQRATEEALPLRDAFAVLFFVSVGMLFNPYVLWERPWAVLATLALIVGGNGAAAFATARLLGQPGPTAWTIAASIAQIGEFSFILAGLGVGLGLLSPEGRDLILAGAILSILANPFLFAAVERGRVQIVPRSAPEPIQPTVSAPETQAGAGGTADGAASVPVAVTALEDHDVIVGYGRVGSLLGHSLVAAGRPILVFEEGEAAIAAARRDGAEVVVGNAADPEVLAAANLAAARRLLVTIPQAFEAGQVVQQARRANPALEIVARAHSDAEVQYLTQLGADLTVMGEREIAQRMIERALRSNEAPVPIRGAA</sequence>
<dbReference type="SUPFAM" id="SSF51735">
    <property type="entry name" value="NAD(P)-binding Rossmann-fold domains"/>
    <property type="match status" value="1"/>
</dbReference>
<dbReference type="Gene3D" id="1.20.1530.20">
    <property type="match status" value="1"/>
</dbReference>
<name>A0ABS1V4X3_9PROT</name>
<dbReference type="EMBL" id="JAEUXJ010000006">
    <property type="protein sequence ID" value="MBL6456752.1"/>
    <property type="molecule type" value="Genomic_DNA"/>
</dbReference>
<evidence type="ECO:0000256" key="7">
    <source>
        <dbReference type="SAM" id="MobiDB-lite"/>
    </source>
</evidence>
<feature type="transmembrane region" description="Helical" evidence="8">
    <location>
        <begin position="247"/>
        <end position="280"/>
    </location>
</feature>
<evidence type="ECO:0000313" key="10">
    <source>
        <dbReference type="EMBL" id="MBL6456752.1"/>
    </source>
</evidence>
<evidence type="ECO:0000259" key="9">
    <source>
        <dbReference type="PROSITE" id="PS51201"/>
    </source>
</evidence>
<dbReference type="InterPro" id="IPR036291">
    <property type="entry name" value="NAD(P)-bd_dom_sf"/>
</dbReference>
<proteinExistence type="inferred from homology"/>
<feature type="transmembrane region" description="Helical" evidence="8">
    <location>
        <begin position="174"/>
        <end position="193"/>
    </location>
</feature>
<dbReference type="PROSITE" id="PS51201">
    <property type="entry name" value="RCK_N"/>
    <property type="match status" value="1"/>
</dbReference>
<feature type="transmembrane region" description="Helical" evidence="8">
    <location>
        <begin position="354"/>
        <end position="381"/>
    </location>
</feature>
<feature type="domain" description="RCK N-terminal" evidence="9">
    <location>
        <begin position="454"/>
        <end position="571"/>
    </location>
</feature>
<evidence type="ECO:0000313" key="11">
    <source>
        <dbReference type="Proteomes" id="UP000606490"/>
    </source>
</evidence>
<evidence type="ECO:0000256" key="1">
    <source>
        <dbReference type="ARBA" id="ARBA00004141"/>
    </source>
</evidence>
<keyword evidence="11" id="KW-1185">Reference proteome</keyword>
<reference evidence="10 11" key="1">
    <citation type="submission" date="2021-01" db="EMBL/GenBank/DDBJ databases">
        <title>Belnapia mucosa sp. nov. and Belnapia arida sp. nov., isolated from the Tabernas Desert (Almeria, Spain).</title>
        <authorList>
            <person name="Molina-Menor E."/>
            <person name="Vidal-Verdu A."/>
            <person name="Calonge A."/>
            <person name="Satari L."/>
            <person name="Pereto Magraner J."/>
            <person name="Porcar Miralles M."/>
        </authorList>
    </citation>
    <scope>NUCLEOTIDE SEQUENCE [LARGE SCALE GENOMIC DNA]</scope>
    <source>
        <strain evidence="10 11">T6</strain>
    </source>
</reference>
<protein>
    <submittedName>
        <fullName evidence="10">Kef family K(+) transporter</fullName>
    </submittedName>
</protein>
<evidence type="ECO:0000256" key="6">
    <source>
        <dbReference type="ARBA" id="ARBA00023136"/>
    </source>
</evidence>
<dbReference type="Proteomes" id="UP000606490">
    <property type="component" value="Unassembled WGS sequence"/>
</dbReference>
<comment type="subcellular location">
    <subcellularLocation>
        <location evidence="1">Membrane</location>
        <topology evidence="1">Multi-pass membrane protein</topology>
    </subcellularLocation>
</comment>
<accession>A0ABS1V4X3</accession>
<feature type="transmembrane region" description="Helical" evidence="8">
    <location>
        <begin position="28"/>
        <end position="47"/>
    </location>
</feature>
<keyword evidence="5 8" id="KW-1133">Transmembrane helix</keyword>
<feature type="region of interest" description="Disordered" evidence="7">
    <location>
        <begin position="421"/>
        <end position="440"/>
    </location>
</feature>
<feature type="transmembrane region" description="Helical" evidence="8">
    <location>
        <begin position="78"/>
        <end position="100"/>
    </location>
</feature>
<dbReference type="InterPro" id="IPR006153">
    <property type="entry name" value="Cation/H_exchanger_TM"/>
</dbReference>
<dbReference type="Gene3D" id="3.40.50.720">
    <property type="entry name" value="NAD(P)-binding Rossmann-like Domain"/>
    <property type="match status" value="1"/>
</dbReference>
<dbReference type="Pfam" id="PF02254">
    <property type="entry name" value="TrkA_N"/>
    <property type="match status" value="1"/>
</dbReference>
<dbReference type="Pfam" id="PF00999">
    <property type="entry name" value="Na_H_Exchanger"/>
    <property type="match status" value="1"/>
</dbReference>
<evidence type="ECO:0000256" key="8">
    <source>
        <dbReference type="SAM" id="Phobius"/>
    </source>
</evidence>
<evidence type="ECO:0000256" key="5">
    <source>
        <dbReference type="ARBA" id="ARBA00022989"/>
    </source>
</evidence>
<feature type="transmembrane region" description="Helical" evidence="8">
    <location>
        <begin position="54"/>
        <end position="72"/>
    </location>
</feature>
<keyword evidence="3" id="KW-0813">Transport</keyword>
<dbReference type="InterPro" id="IPR003148">
    <property type="entry name" value="RCK_N"/>
</dbReference>
<feature type="transmembrane region" description="Helical" evidence="8">
    <location>
        <begin position="205"/>
        <end position="226"/>
    </location>
</feature>
<organism evidence="10 11">
    <name type="scientific">Belnapia mucosa</name>
    <dbReference type="NCBI Taxonomy" id="2804532"/>
    <lineage>
        <taxon>Bacteria</taxon>
        <taxon>Pseudomonadati</taxon>
        <taxon>Pseudomonadota</taxon>
        <taxon>Alphaproteobacteria</taxon>
        <taxon>Acetobacterales</taxon>
        <taxon>Roseomonadaceae</taxon>
        <taxon>Belnapia</taxon>
    </lineage>
</organism>
<evidence type="ECO:0000256" key="4">
    <source>
        <dbReference type="ARBA" id="ARBA00022692"/>
    </source>
</evidence>
<evidence type="ECO:0000256" key="3">
    <source>
        <dbReference type="ARBA" id="ARBA00022448"/>
    </source>
</evidence>
<feature type="transmembrane region" description="Helical" evidence="8">
    <location>
        <begin position="133"/>
        <end position="153"/>
    </location>
</feature>
<comment type="similarity">
    <text evidence="2">Belongs to the monovalent cation:proton antiporter 2 (CPA2) transporter (TC 2.A.37) family.</text>
</comment>
<dbReference type="NCBIfam" id="NF007950">
    <property type="entry name" value="PRK10669.1"/>
    <property type="match status" value="1"/>
</dbReference>
<evidence type="ECO:0000256" key="2">
    <source>
        <dbReference type="ARBA" id="ARBA00005551"/>
    </source>
</evidence>
<dbReference type="PANTHER" id="PTHR42751">
    <property type="entry name" value="SODIUM/HYDROGEN EXCHANGER FAMILY/TRKA DOMAIN PROTEIN"/>
    <property type="match status" value="1"/>
</dbReference>
<feature type="transmembrane region" description="Helical" evidence="8">
    <location>
        <begin position="326"/>
        <end position="348"/>
    </location>
</feature>
<feature type="transmembrane region" description="Helical" evidence="8">
    <location>
        <begin position="107"/>
        <end position="127"/>
    </location>
</feature>
<gene>
    <name evidence="10" type="ORF">JMJ55_15555</name>
</gene>
<feature type="transmembrane region" description="Helical" evidence="8">
    <location>
        <begin position="300"/>
        <end position="319"/>
    </location>
</feature>
<keyword evidence="6 8" id="KW-0472">Membrane</keyword>
<dbReference type="InterPro" id="IPR038770">
    <property type="entry name" value="Na+/solute_symporter_sf"/>
</dbReference>